<dbReference type="CDD" id="cd00198">
    <property type="entry name" value="vWFA"/>
    <property type="match status" value="1"/>
</dbReference>
<dbReference type="HOGENOM" id="CLU_250227_0_0_9"/>
<gene>
    <name evidence="6" type="ORF">HMPREF9709_01427</name>
</gene>
<keyword evidence="3" id="KW-0732">Signal</keyword>
<dbReference type="Proteomes" id="UP000004191">
    <property type="component" value="Unassembled WGS sequence"/>
</dbReference>
<keyword evidence="7" id="KW-1185">Reference proteome</keyword>
<dbReference type="STRING" id="883114.HMPREF9709_01427"/>
<protein>
    <submittedName>
        <fullName evidence="6">LPXTG-domain-containing protein cell wall anchor domain</fullName>
    </submittedName>
</protein>
<feature type="transmembrane region" description="Helical" evidence="4">
    <location>
        <begin position="1443"/>
        <end position="1459"/>
    </location>
</feature>
<dbReference type="Pfam" id="PF13519">
    <property type="entry name" value="VWA_2"/>
    <property type="match status" value="1"/>
</dbReference>
<dbReference type="InterPro" id="IPR041033">
    <property type="entry name" value="SpaA_PFL_dom_1"/>
</dbReference>
<keyword evidence="4" id="KW-0812">Transmembrane</keyword>
<dbReference type="Gene3D" id="2.60.40.1140">
    <property type="entry name" value="Collagen-binding surface protein Cna, B-type domain"/>
    <property type="match status" value="1"/>
</dbReference>
<dbReference type="Gene3D" id="3.40.50.410">
    <property type="entry name" value="von Willebrand factor, type A domain"/>
    <property type="match status" value="1"/>
</dbReference>
<comment type="caution">
    <text evidence="6">The sequence shown here is derived from an EMBL/GenBank/DDBJ whole genome shotgun (WGS) entry which is preliminary data.</text>
</comment>
<name>H3NQ16_9FIRM</name>
<keyword evidence="4" id="KW-0472">Membrane</keyword>
<dbReference type="PROSITE" id="PS50234">
    <property type="entry name" value="VWFA"/>
    <property type="match status" value="1"/>
</dbReference>
<dbReference type="InterPro" id="IPR013783">
    <property type="entry name" value="Ig-like_fold"/>
</dbReference>
<evidence type="ECO:0000256" key="1">
    <source>
        <dbReference type="ARBA" id="ARBA00007257"/>
    </source>
</evidence>
<dbReference type="OrthoDB" id="3268315at2"/>
<dbReference type="eggNOG" id="COG2304">
    <property type="taxonomic scope" value="Bacteria"/>
</dbReference>
<keyword evidence="2" id="KW-0964">Secreted</keyword>
<dbReference type="InterPro" id="IPR036465">
    <property type="entry name" value="vWFA_dom_sf"/>
</dbReference>
<proteinExistence type="inferred from homology"/>
<dbReference type="SUPFAM" id="SSF49478">
    <property type="entry name" value="Cna protein B-type domain"/>
    <property type="match status" value="1"/>
</dbReference>
<dbReference type="eggNOG" id="COG4932">
    <property type="taxonomic scope" value="Bacteria"/>
</dbReference>
<dbReference type="PANTHER" id="PTHR36108">
    <property type="entry name" value="COLOSSIN-B-RELATED"/>
    <property type="match status" value="1"/>
</dbReference>
<evidence type="ECO:0000256" key="3">
    <source>
        <dbReference type="ARBA" id="ARBA00022729"/>
    </source>
</evidence>
<dbReference type="InterPro" id="IPR049319">
    <property type="entry name" value="GBS104-like_Ig"/>
</dbReference>
<dbReference type="Gene3D" id="2.60.40.10">
    <property type="entry name" value="Immunoglobulins"/>
    <property type="match status" value="6"/>
</dbReference>
<dbReference type="Pfam" id="PF21426">
    <property type="entry name" value="GBS104-like_Ig"/>
    <property type="match status" value="1"/>
</dbReference>
<dbReference type="InterPro" id="IPR008454">
    <property type="entry name" value="Collagen-bd_Cna-like_B-typ_dom"/>
</dbReference>
<feature type="domain" description="VWFA" evidence="5">
    <location>
        <begin position="191"/>
        <end position="339"/>
    </location>
</feature>
<dbReference type="NCBIfam" id="TIGR01167">
    <property type="entry name" value="LPXTG_anchor"/>
    <property type="match status" value="1"/>
</dbReference>
<dbReference type="Pfam" id="PF05738">
    <property type="entry name" value="Cna_B"/>
    <property type="match status" value="1"/>
</dbReference>
<keyword evidence="4" id="KW-1133">Transmembrane helix</keyword>
<dbReference type="Gene3D" id="2.60.40.2110">
    <property type="match status" value="1"/>
</dbReference>
<dbReference type="EMBL" id="AGEI01000025">
    <property type="protein sequence ID" value="EHR32696.1"/>
    <property type="molecule type" value="Genomic_DNA"/>
</dbReference>
<reference evidence="6 7" key="1">
    <citation type="submission" date="2012-01" db="EMBL/GenBank/DDBJ databases">
        <title>The Genome Sequence of Helcococcus kunzii ATCC 51366.</title>
        <authorList>
            <consortium name="The Broad Institute Genome Sequencing Platform"/>
            <person name="Earl A."/>
            <person name="Ward D."/>
            <person name="Feldgarden M."/>
            <person name="Gevers D."/>
            <person name="Huys G."/>
            <person name="Young S.K."/>
            <person name="Zeng Q."/>
            <person name="Gargeya S."/>
            <person name="Fitzgerald M."/>
            <person name="Haas B."/>
            <person name="Abouelleil A."/>
            <person name="Alvarado L."/>
            <person name="Arachchi H.M."/>
            <person name="Berlin A."/>
            <person name="Chapman S.B."/>
            <person name="Gearin G."/>
            <person name="Goldberg J."/>
            <person name="Griggs A."/>
            <person name="Gujja S."/>
            <person name="Hansen M."/>
            <person name="Heiman D."/>
            <person name="Howarth C."/>
            <person name="Larimer J."/>
            <person name="Lui A."/>
            <person name="MacDonald P.J.P."/>
            <person name="McCowen C."/>
            <person name="Montmayeur A."/>
            <person name="Murphy C."/>
            <person name="Neiman D."/>
            <person name="Pearson M."/>
            <person name="Priest M."/>
            <person name="Roberts A."/>
            <person name="Saif S."/>
            <person name="Shea T."/>
            <person name="Sisk P."/>
            <person name="Stolte C."/>
            <person name="Sykes S."/>
            <person name="Wortman J."/>
            <person name="Nusbaum C."/>
            <person name="Birren B."/>
        </authorList>
    </citation>
    <scope>NUCLEOTIDE SEQUENCE [LARGE SCALE GENOMIC DNA]</scope>
    <source>
        <strain evidence="6 7">ATCC 51366</strain>
    </source>
</reference>
<evidence type="ECO:0000313" key="6">
    <source>
        <dbReference type="EMBL" id="EHR32696.1"/>
    </source>
</evidence>
<evidence type="ECO:0000259" key="5">
    <source>
        <dbReference type="PROSITE" id="PS50234"/>
    </source>
</evidence>
<sequence length="1470" mass="163631">MKFTDITEGYYRLEETKPTDGYIKSDKIFQVQVDENGITTIAEVTKTQANALNTTTTTFNSLNRSMFRSLFTSFAATADIGASANAATVSIPPIPSTEIPGLYPAGINPRKSNSTVTAPYAYTTRKNYTGFVESYSNPDYLRGLYQFDGAYKGQTLKNVAGVNKYILPTGVPGEYEVHLKVSGNRVTSKTGVVVVLDNSNSMRQTDANGKSRLQAANEATKSFLTDLLSLTDQNVKAALVTYGTDLFDTYSYPYFTNDSSKLIEKLPTTIPTDRGQSQQGGTYTQIAIEKAQELLNNSGFDNKIIVTITDGVPTFSKVISGIDANGKYTFTTTKIGTGNRFVTPYYYSYRKQVVSDGYYLYYEYNSAGYRTGYLSTYNSGYPYGYVNGKLLYNDGYGYLTTRNTGSPYMATYNAYDNYWVQDKTKKYDNSADYAQNTQKLYYNGTSIVSATILPNNGYGYKLINNHGYATIGQGTLIKDTGTQMYTIGIQIGDSTISGTTTPDAKRSEALEVMFGISSSKNNYFDAQNLDNISTYLTQILAQVEELNPPTVNGGGLIDPMGEMVTLQMGSIQLKDSGDKPIDSEVMAAIERYYSDNRIELNNINLSKDQEIELIYKVNLKTEDPNFVPGKMYDTNGRTTLQPNSKSTTIWDLPLPKISAPSISIDISKIWQNADGTVNPDSSESIQVKLQKKIVGEEDSQYIDDPLNGPKTLTKDGNWKQSYTNLIPFDNSGRVYEYRIIETSSNGNYSVLYEGNGGNRNVINREVLEYDFVNTQNEIDFIKKDIMTQEPLQDVVFQLRKDGEIYKDPYNPDRDYGDVTSDSNGKIFFERLVPGQYELIEIKKPTGFETPKNPVKTFTVGIDGKITQSGREITKNDPFKTIYNVPVIVPVKIVKIDGDNHDIKLQGAQFKLYGADGVTEVVSDKIYTSDVNGIVDFGELRAGNYFIKEISAPKGGYNPVPGLLSLIVQENGKINFNGTDEISGEGKLYHELTNYKEKTTEIGVQKLKKNADGSLSSISGAKFEIKNIDGSEITPQPGRYTNYTDASKVEVRYGIFTGLTSGKYRIDEELSPVGYIRFAGHYTFEIVESKDSATGKISNSISWIRKHSNEADTTGILIYENGKILSPNDLVMVEGSDGSGKANTIAIKIVNEPNKLVFEKIDGDTKQILPNVKFALYYEVPQYEEDTFYREDGTEVKLRAVKENRLPNATDPSNDSPVVRTTNSEGKIIFEALPHRNPDYELEEIKFYLKEVEGADGYQVAETVYGPFTATEDGIKGPDGKVINSNEILEPQPVQIKNYIKPDLQITKVDSKDNSIKLDGVEFELYRATESAFAAYNPKEEAEATGIKQTTQNGGVAMFKDIEAGVYWLKETISPKGYVKNKDLIGPYLVENGRIYKVEIDQQGKIKADSKQELTHGDTAGLFIETIKNIKAVYPKTGGFGTRYFYLFGLLLMTIGYYINRKQRYKDSTTN</sequence>
<organism evidence="6 7">
    <name type="scientific">Helcococcus kunzii ATCC 51366</name>
    <dbReference type="NCBI Taxonomy" id="883114"/>
    <lineage>
        <taxon>Bacteria</taxon>
        <taxon>Bacillati</taxon>
        <taxon>Bacillota</taxon>
        <taxon>Tissierellia</taxon>
        <taxon>Tissierellales</taxon>
        <taxon>Peptoniphilaceae</taxon>
        <taxon>Helcococcus</taxon>
    </lineage>
</organism>
<accession>H3NQ16</accession>
<dbReference type="SMART" id="SM00327">
    <property type="entry name" value="VWA"/>
    <property type="match status" value="1"/>
</dbReference>
<comment type="similarity">
    <text evidence="1">Belongs to the serine-aspartate repeat-containing protein (SDr) family.</text>
</comment>
<evidence type="ECO:0000313" key="7">
    <source>
        <dbReference type="Proteomes" id="UP000004191"/>
    </source>
</evidence>
<dbReference type="PANTHER" id="PTHR36108:SF13">
    <property type="entry name" value="COLOSSIN-B-RELATED"/>
    <property type="match status" value="1"/>
</dbReference>
<evidence type="ECO:0000256" key="2">
    <source>
        <dbReference type="ARBA" id="ARBA00022525"/>
    </source>
</evidence>
<evidence type="ECO:0000256" key="4">
    <source>
        <dbReference type="SAM" id="Phobius"/>
    </source>
</evidence>
<dbReference type="SUPFAM" id="SSF53300">
    <property type="entry name" value="vWA-like"/>
    <property type="match status" value="1"/>
</dbReference>
<dbReference type="Pfam" id="PF17802">
    <property type="entry name" value="SpaA"/>
    <property type="match status" value="5"/>
</dbReference>
<dbReference type="InterPro" id="IPR002035">
    <property type="entry name" value="VWF_A"/>
</dbReference>